<dbReference type="GO" id="GO:0048471">
    <property type="term" value="C:perinuclear region of cytoplasm"/>
    <property type="evidence" value="ECO:0007669"/>
    <property type="project" value="UniProtKB-SubCell"/>
</dbReference>
<keyword evidence="4" id="KW-0963">Cytoplasm</keyword>
<feature type="domain" description="PCNA-associated factor histone-like" evidence="11">
    <location>
        <begin position="1"/>
        <end position="97"/>
    </location>
</feature>
<dbReference type="GO" id="GO:0019985">
    <property type="term" value="P:translesion synthesis"/>
    <property type="evidence" value="ECO:0007669"/>
    <property type="project" value="TreeGrafter"/>
</dbReference>
<evidence type="ECO:0000256" key="6">
    <source>
        <dbReference type="ARBA" id="ARBA00023204"/>
    </source>
</evidence>
<dbReference type="InterPro" id="IPR031444">
    <property type="entry name" value="PCNA-AF_dom"/>
</dbReference>
<evidence type="ECO:0000313" key="13">
    <source>
        <dbReference type="Proteomes" id="UP000694415"/>
    </source>
</evidence>
<dbReference type="GeneTree" id="ENSGT00510000048252"/>
<dbReference type="AlphaFoldDB" id="A0A8C6GK69"/>
<dbReference type="GO" id="GO:0003682">
    <property type="term" value="F:chromatin binding"/>
    <property type="evidence" value="ECO:0007669"/>
    <property type="project" value="TreeGrafter"/>
</dbReference>
<evidence type="ECO:0000256" key="9">
    <source>
        <dbReference type="ARBA" id="ARBA00031186"/>
    </source>
</evidence>
<dbReference type="GO" id="GO:0051726">
    <property type="term" value="P:regulation of cell cycle"/>
    <property type="evidence" value="ECO:0007669"/>
    <property type="project" value="InterPro"/>
</dbReference>
<dbReference type="GO" id="GO:0006281">
    <property type="term" value="P:DNA repair"/>
    <property type="evidence" value="ECO:0007669"/>
    <property type="project" value="UniProtKB-KW"/>
</dbReference>
<keyword evidence="6" id="KW-0234">DNA repair</keyword>
<reference evidence="12" key="1">
    <citation type="submission" date="2025-05" db="UniProtKB">
        <authorList>
            <consortium name="Ensembl"/>
        </authorList>
    </citation>
    <scope>IDENTIFICATION</scope>
</reference>
<organism evidence="12 13">
    <name type="scientific">Mus spicilegus</name>
    <name type="common">Mound-building mouse</name>
    <dbReference type="NCBI Taxonomy" id="10103"/>
    <lineage>
        <taxon>Eukaryota</taxon>
        <taxon>Metazoa</taxon>
        <taxon>Chordata</taxon>
        <taxon>Craniata</taxon>
        <taxon>Vertebrata</taxon>
        <taxon>Euteleostomi</taxon>
        <taxon>Mammalia</taxon>
        <taxon>Eutheria</taxon>
        <taxon>Euarchontoglires</taxon>
        <taxon>Glires</taxon>
        <taxon>Rodentia</taxon>
        <taxon>Myomorpha</taxon>
        <taxon>Muroidea</taxon>
        <taxon>Muridae</taxon>
        <taxon>Murinae</taxon>
        <taxon>Mus</taxon>
        <taxon>Mus</taxon>
    </lineage>
</organism>
<evidence type="ECO:0000259" key="11">
    <source>
        <dbReference type="Pfam" id="PF15715"/>
    </source>
</evidence>
<proteinExistence type="predicted"/>
<feature type="compositionally biased region" description="Low complexity" evidence="10">
    <location>
        <begin position="28"/>
        <end position="39"/>
    </location>
</feature>
<sequence length="152" mass="16516">MVRTKANYVPGAYRKAVASQAPRKVLGSSTFVTNSSSSSRKAENKYAGGNPVCVRPTPKWQKGIGEFFRLSPKESKKENQAPEEAGTSGLGKAKRKDSGQTTLILDQVAPAYPVLQGKQNQVFKSTQPTGFSNSENLEKLKLDDCLEDHLKG</sequence>
<evidence type="ECO:0000256" key="10">
    <source>
        <dbReference type="SAM" id="MobiDB-lite"/>
    </source>
</evidence>
<dbReference type="PANTHER" id="PTHR15679:SF8">
    <property type="entry name" value="PCNA-ASSOCIATED FACTOR"/>
    <property type="match status" value="1"/>
</dbReference>
<dbReference type="GO" id="GO:0005634">
    <property type="term" value="C:nucleus"/>
    <property type="evidence" value="ECO:0007669"/>
    <property type="project" value="UniProtKB-SubCell"/>
</dbReference>
<dbReference type="InterPro" id="IPR040444">
    <property type="entry name" value="PCNA-AF"/>
</dbReference>
<feature type="region of interest" description="Disordered" evidence="10">
    <location>
        <begin position="71"/>
        <end position="98"/>
    </location>
</feature>
<evidence type="ECO:0000256" key="4">
    <source>
        <dbReference type="ARBA" id="ARBA00022490"/>
    </source>
</evidence>
<dbReference type="PANTHER" id="PTHR15679">
    <property type="entry name" value="PCNA-ASSOCIATED FACTOR"/>
    <property type="match status" value="1"/>
</dbReference>
<evidence type="ECO:0000256" key="8">
    <source>
        <dbReference type="ARBA" id="ARBA00030014"/>
    </source>
</evidence>
<dbReference type="Proteomes" id="UP000694415">
    <property type="component" value="Unplaced"/>
</dbReference>
<dbReference type="Ensembl" id="ENSMSIT00000009248.1">
    <property type="protein sequence ID" value="ENSMSIP00000007253.1"/>
    <property type="gene ID" value="ENSMSIG00000006456.1"/>
</dbReference>
<dbReference type="Ensembl" id="ENSMSIT00000009223.1">
    <property type="protein sequence ID" value="ENSMSIP00000007235.1"/>
    <property type="gene ID" value="ENSMSIG00000006456.1"/>
</dbReference>
<accession>A0A8C6GK69</accession>
<comment type="subcellular location">
    <subcellularLocation>
        <location evidence="2">Cytoplasm</location>
        <location evidence="2">Perinuclear region</location>
    </subcellularLocation>
    <subcellularLocation>
        <location evidence="1">Nucleus</location>
    </subcellularLocation>
</comment>
<evidence type="ECO:0000256" key="2">
    <source>
        <dbReference type="ARBA" id="ARBA00004556"/>
    </source>
</evidence>
<name>A0A8C6GK69_MUSSI</name>
<protein>
    <recommendedName>
        <fullName evidence="3">PCNA-associated factor</fullName>
    </recommendedName>
    <alternativeName>
        <fullName evidence="8">PCNA-associated factor of 15 kDa</fullName>
    </alternativeName>
    <alternativeName>
        <fullName evidence="9">PCNA-clamp-associated factor</fullName>
    </alternativeName>
</protein>
<dbReference type="Pfam" id="PF15715">
    <property type="entry name" value="PAF"/>
    <property type="match status" value="1"/>
</dbReference>
<keyword evidence="5" id="KW-0227">DNA damage</keyword>
<evidence type="ECO:0000256" key="5">
    <source>
        <dbReference type="ARBA" id="ARBA00022763"/>
    </source>
</evidence>
<feature type="region of interest" description="Disordered" evidence="10">
    <location>
        <begin position="28"/>
        <end position="52"/>
    </location>
</feature>
<keyword evidence="13" id="KW-1185">Reference proteome</keyword>
<keyword evidence="7" id="KW-0539">Nucleus</keyword>
<evidence type="ECO:0000256" key="7">
    <source>
        <dbReference type="ARBA" id="ARBA00023242"/>
    </source>
</evidence>
<evidence type="ECO:0000256" key="3">
    <source>
        <dbReference type="ARBA" id="ARBA00013777"/>
    </source>
</evidence>
<feature type="compositionally biased region" description="Basic and acidic residues" evidence="10">
    <location>
        <begin position="71"/>
        <end position="80"/>
    </location>
</feature>
<evidence type="ECO:0000313" key="12">
    <source>
        <dbReference type="Ensembl" id="ENSMSIP00000007235.1"/>
    </source>
</evidence>
<evidence type="ECO:0000256" key="1">
    <source>
        <dbReference type="ARBA" id="ARBA00004123"/>
    </source>
</evidence>